<dbReference type="CDD" id="cd20298">
    <property type="entry name" value="cupin_UAH"/>
    <property type="match status" value="1"/>
</dbReference>
<dbReference type="Pfam" id="PF04115">
    <property type="entry name" value="Ureidogly_lyase"/>
    <property type="match status" value="1"/>
</dbReference>
<dbReference type="PANTHER" id="PTHR21221">
    <property type="entry name" value="UREIDOGLYCOLATE HYDROLASE"/>
    <property type="match status" value="1"/>
</dbReference>
<name>A0ABT4XNX7_9RHOB</name>
<dbReference type="PANTHER" id="PTHR21221:SF1">
    <property type="entry name" value="UREIDOGLYCOLATE LYASE"/>
    <property type="match status" value="1"/>
</dbReference>
<dbReference type="InterPro" id="IPR011051">
    <property type="entry name" value="RmlC_Cupin_sf"/>
</dbReference>
<gene>
    <name evidence="5" type="ORF">PFY00_02825</name>
</gene>
<accession>A0ABT4XNX7</accession>
<dbReference type="GO" id="GO:0050385">
    <property type="term" value="F:ureidoglycolate lyase activity"/>
    <property type="evidence" value="ECO:0007669"/>
    <property type="project" value="UniProtKB-EC"/>
</dbReference>
<comment type="caution">
    <text evidence="5">The sequence shown here is derived from an EMBL/GenBank/DDBJ whole genome shotgun (WGS) entry which is preliminary data.</text>
</comment>
<dbReference type="InterPro" id="IPR024060">
    <property type="entry name" value="Ureidoglycolate_lyase_dom_sf"/>
</dbReference>
<dbReference type="InterPro" id="IPR047233">
    <property type="entry name" value="UAH_cupin"/>
</dbReference>
<dbReference type="EMBL" id="JAQIOY010000001">
    <property type="protein sequence ID" value="MDA7423653.1"/>
    <property type="molecule type" value="Genomic_DNA"/>
</dbReference>
<evidence type="ECO:0000256" key="3">
    <source>
        <dbReference type="ARBA" id="ARBA00023239"/>
    </source>
</evidence>
<comment type="catalytic activity">
    <reaction evidence="4">
        <text>(S)-ureidoglycolate = urea + glyoxylate</text>
        <dbReference type="Rhea" id="RHEA:11304"/>
        <dbReference type="ChEBI" id="CHEBI:16199"/>
        <dbReference type="ChEBI" id="CHEBI:36655"/>
        <dbReference type="ChEBI" id="CHEBI:57296"/>
        <dbReference type="EC" id="4.3.2.3"/>
    </reaction>
</comment>
<evidence type="ECO:0000313" key="6">
    <source>
        <dbReference type="Proteomes" id="UP001210720"/>
    </source>
</evidence>
<organism evidence="5 6">
    <name type="scientific">Thalassococcus lentus</name>
    <dbReference type="NCBI Taxonomy" id="1210524"/>
    <lineage>
        <taxon>Bacteria</taxon>
        <taxon>Pseudomonadati</taxon>
        <taxon>Pseudomonadota</taxon>
        <taxon>Alphaproteobacteria</taxon>
        <taxon>Rhodobacterales</taxon>
        <taxon>Roseobacteraceae</taxon>
        <taxon>Thalassococcus</taxon>
    </lineage>
</organism>
<dbReference type="Gene3D" id="2.60.120.480">
    <property type="entry name" value="Ureidoglycolate hydrolase"/>
    <property type="match status" value="1"/>
</dbReference>
<dbReference type="NCBIfam" id="NF002952">
    <property type="entry name" value="PRK03606.2-3"/>
    <property type="match status" value="1"/>
</dbReference>
<reference evidence="5 6" key="1">
    <citation type="submission" date="2023-01" db="EMBL/GenBank/DDBJ databases">
        <title>Thalassococcus onchidii sp. nov., isolated from a marine invertebrate from the South China Sea.</title>
        <authorList>
            <person name="Xu S."/>
            <person name="Liu Z."/>
            <person name="Xu Y."/>
        </authorList>
    </citation>
    <scope>NUCLEOTIDE SEQUENCE [LARGE SCALE GENOMIC DNA]</scope>
    <source>
        <strain evidence="5 6">KCTC 32084</strain>
    </source>
</reference>
<evidence type="ECO:0000256" key="1">
    <source>
        <dbReference type="ARBA" id="ARBA00011738"/>
    </source>
</evidence>
<evidence type="ECO:0000256" key="4">
    <source>
        <dbReference type="ARBA" id="ARBA00047684"/>
    </source>
</evidence>
<evidence type="ECO:0000256" key="2">
    <source>
        <dbReference type="ARBA" id="ARBA00022631"/>
    </source>
</evidence>
<dbReference type="RefSeq" id="WP_271430993.1">
    <property type="nucleotide sequence ID" value="NZ_JAQIOY010000001.1"/>
</dbReference>
<dbReference type="EC" id="4.3.2.3" evidence="5"/>
<dbReference type="InterPro" id="IPR007247">
    <property type="entry name" value="Ureidogly_lyase"/>
</dbReference>
<dbReference type="PIRSF" id="PIRSF017306">
    <property type="entry name" value="Ureidogly_hydro"/>
    <property type="match status" value="1"/>
</dbReference>
<dbReference type="SUPFAM" id="SSF51182">
    <property type="entry name" value="RmlC-like cupins"/>
    <property type="match status" value="1"/>
</dbReference>
<evidence type="ECO:0000313" key="5">
    <source>
        <dbReference type="EMBL" id="MDA7423653.1"/>
    </source>
</evidence>
<dbReference type="Proteomes" id="UP001210720">
    <property type="component" value="Unassembled WGS sequence"/>
</dbReference>
<protein>
    <submittedName>
        <fullName evidence="5">Ureidoglycolate lyase</fullName>
        <ecNumber evidence="5">4.3.2.3</ecNumber>
    </submittedName>
</protein>
<keyword evidence="2" id="KW-0659">Purine metabolism</keyword>
<comment type="subunit">
    <text evidence="1">Homodimer.</text>
</comment>
<dbReference type="NCBIfam" id="NF009932">
    <property type="entry name" value="PRK13395.1"/>
    <property type="match status" value="1"/>
</dbReference>
<proteinExistence type="predicted"/>
<sequence>MSARIKIQPLTAEGFAPFGDVLDVSGDPDKIINQGMCGRYHDRAVLDFNDGRAGISLFNAKPRDLPLKLDLVERHPDGSQAFLPMSQEPFLVVVAPDEDGTPGQPIAFRTQPGQGINFHRGTWHGVLTPLAAPGLFAVVDRIGEGPNLQEHWFQEDIYIDD</sequence>
<keyword evidence="6" id="KW-1185">Reference proteome</keyword>
<keyword evidence="3 5" id="KW-0456">Lyase</keyword>